<dbReference type="AlphaFoldDB" id="A0A1C0YBW6"/>
<dbReference type="STRING" id="33978.A6M13_03435"/>
<accession>A0A1C0YBW6</accession>
<dbReference type="SUPFAM" id="SSF52343">
    <property type="entry name" value="Ferredoxin reductase-like, C-terminal NADP-linked domain"/>
    <property type="match status" value="1"/>
</dbReference>
<dbReference type="EMBL" id="MASJ01000023">
    <property type="protein sequence ID" value="OCS84640.1"/>
    <property type="molecule type" value="Genomic_DNA"/>
</dbReference>
<reference evidence="1 2" key="1">
    <citation type="submission" date="2016-07" db="EMBL/GenBank/DDBJ databases">
        <title>Caryophanon tenue genome sequencing.</title>
        <authorList>
            <person name="Verma A."/>
            <person name="Pal Y."/>
            <person name="Krishnamurthi S."/>
        </authorList>
    </citation>
    <scope>NUCLEOTIDE SEQUENCE [LARGE SCALE GENOMIC DNA]</scope>
    <source>
        <strain evidence="1 2">DSM 14152</strain>
    </source>
</reference>
<protein>
    <submittedName>
        <fullName evidence="1">Dihydropteridine reductase</fullName>
    </submittedName>
</protein>
<dbReference type="Proteomes" id="UP000093199">
    <property type="component" value="Unassembled WGS sequence"/>
</dbReference>
<name>A0A1C0YBW6_9BACL</name>
<organism evidence="1 2">
    <name type="scientific">Caryophanon tenue</name>
    <dbReference type="NCBI Taxonomy" id="33978"/>
    <lineage>
        <taxon>Bacteria</taxon>
        <taxon>Bacillati</taxon>
        <taxon>Bacillota</taxon>
        <taxon>Bacilli</taxon>
        <taxon>Bacillales</taxon>
        <taxon>Caryophanaceae</taxon>
        <taxon>Caryophanon</taxon>
    </lineage>
</organism>
<dbReference type="RefSeq" id="WP_066545800.1">
    <property type="nucleotide sequence ID" value="NZ_MASJ01000023.1"/>
</dbReference>
<comment type="caution">
    <text evidence="1">The sequence shown here is derived from an EMBL/GenBank/DDBJ whole genome shotgun (WGS) entry which is preliminary data.</text>
</comment>
<dbReference type="Gene3D" id="3.40.50.80">
    <property type="entry name" value="Nucleotide-binding domain of ferredoxin-NADP reductase (FNR) module"/>
    <property type="match status" value="1"/>
</dbReference>
<dbReference type="InterPro" id="IPR017938">
    <property type="entry name" value="Riboflavin_synthase-like_b-brl"/>
</dbReference>
<proteinExistence type="predicted"/>
<keyword evidence="2" id="KW-1185">Reference proteome</keyword>
<dbReference type="OrthoDB" id="1628427at2"/>
<evidence type="ECO:0000313" key="2">
    <source>
        <dbReference type="Proteomes" id="UP000093199"/>
    </source>
</evidence>
<dbReference type="InterPro" id="IPR039261">
    <property type="entry name" value="FNR_nucleotide-bd"/>
</dbReference>
<dbReference type="Gene3D" id="2.40.30.10">
    <property type="entry name" value="Translation factors"/>
    <property type="match status" value="1"/>
</dbReference>
<sequence length="242" mass="27067">MQIDWTAIKEIVNETSEVKTYLLECPEGFTWEEGAHTHFALEGFNAGEKPNRALVRHMSISTTPTEGTIGITTRIKEQCSEFKSVLKSLQIGDKVALFKTHSNVPLKRQQQPIYLLSSGVGLATFRSVVLTYLANTQDVPSVHSLNVDSSKDYLFTDVFTTNVEKNFTAQFVDSRDAYYTEARELAKNTDALFYVVGSNEFLTQNIELLREAGVPTAHIMLDKRPQQIEELLGTAPTVLTEA</sequence>
<gene>
    <name evidence="1" type="ORF">A6M13_03435</name>
</gene>
<evidence type="ECO:0000313" key="1">
    <source>
        <dbReference type="EMBL" id="OCS84640.1"/>
    </source>
</evidence>
<dbReference type="SUPFAM" id="SSF63380">
    <property type="entry name" value="Riboflavin synthase domain-like"/>
    <property type="match status" value="1"/>
</dbReference>